<evidence type="ECO:0000313" key="2">
    <source>
        <dbReference type="Proteomes" id="UP000596742"/>
    </source>
</evidence>
<gene>
    <name evidence="1" type="ORF">MGAL_10B020273</name>
</gene>
<dbReference type="AlphaFoldDB" id="A0A8B6BJX4"/>
<keyword evidence="2" id="KW-1185">Reference proteome</keyword>
<reference evidence="1" key="1">
    <citation type="submission" date="2018-11" db="EMBL/GenBank/DDBJ databases">
        <authorList>
            <person name="Alioto T."/>
            <person name="Alioto T."/>
        </authorList>
    </citation>
    <scope>NUCLEOTIDE SEQUENCE</scope>
</reference>
<dbReference type="EMBL" id="UYJE01000226">
    <property type="protein sequence ID" value="VDH91393.1"/>
    <property type="molecule type" value="Genomic_DNA"/>
</dbReference>
<dbReference type="Proteomes" id="UP000596742">
    <property type="component" value="Unassembled WGS sequence"/>
</dbReference>
<protein>
    <submittedName>
        <fullName evidence="1">Uncharacterized protein</fullName>
    </submittedName>
</protein>
<name>A0A8B6BJX4_MYTGA</name>
<sequence>MNAHPLAGPSSDAERKGVDNFTVNGDPLYLAGPSSVATRNDGEEAIINIKGGATRSRKALNDSVEVVELQPSTQDERYDLIHFMREKREKSCRFYRIDEKRVT</sequence>
<accession>A0A8B6BJX4</accession>
<organism evidence="1 2">
    <name type="scientific">Mytilus galloprovincialis</name>
    <name type="common">Mediterranean mussel</name>
    <dbReference type="NCBI Taxonomy" id="29158"/>
    <lineage>
        <taxon>Eukaryota</taxon>
        <taxon>Metazoa</taxon>
        <taxon>Spiralia</taxon>
        <taxon>Lophotrochozoa</taxon>
        <taxon>Mollusca</taxon>
        <taxon>Bivalvia</taxon>
        <taxon>Autobranchia</taxon>
        <taxon>Pteriomorphia</taxon>
        <taxon>Mytilida</taxon>
        <taxon>Mytiloidea</taxon>
        <taxon>Mytilidae</taxon>
        <taxon>Mytilinae</taxon>
        <taxon>Mytilus</taxon>
    </lineage>
</organism>
<dbReference type="OrthoDB" id="6077919at2759"/>
<evidence type="ECO:0000313" key="1">
    <source>
        <dbReference type="EMBL" id="VDH91393.1"/>
    </source>
</evidence>
<comment type="caution">
    <text evidence="1">The sequence shown here is derived from an EMBL/GenBank/DDBJ whole genome shotgun (WGS) entry which is preliminary data.</text>
</comment>
<proteinExistence type="predicted"/>